<feature type="transmembrane region" description="Helical" evidence="6">
    <location>
        <begin position="160"/>
        <end position="180"/>
    </location>
</feature>
<feature type="transmembrane region" description="Helical" evidence="6">
    <location>
        <begin position="251"/>
        <end position="271"/>
    </location>
</feature>
<organism evidence="8 9">
    <name type="scientific">Piscinibacterium candidicorallinum</name>
    <dbReference type="NCBI Taxonomy" id="1793872"/>
    <lineage>
        <taxon>Bacteria</taxon>
        <taxon>Pseudomonadati</taxon>
        <taxon>Pseudomonadota</taxon>
        <taxon>Betaproteobacteria</taxon>
        <taxon>Burkholderiales</taxon>
        <taxon>Piscinibacterium</taxon>
    </lineage>
</organism>
<dbReference type="InterPro" id="IPR050638">
    <property type="entry name" value="AA-Vitamin_Transporters"/>
</dbReference>
<dbReference type="InterPro" id="IPR000620">
    <property type="entry name" value="EamA_dom"/>
</dbReference>
<dbReference type="InterPro" id="IPR037185">
    <property type="entry name" value="EmrE-like"/>
</dbReference>
<evidence type="ECO:0000259" key="7">
    <source>
        <dbReference type="Pfam" id="PF00892"/>
    </source>
</evidence>
<evidence type="ECO:0000256" key="6">
    <source>
        <dbReference type="SAM" id="Phobius"/>
    </source>
</evidence>
<feature type="transmembrane region" description="Helical" evidence="6">
    <location>
        <begin position="106"/>
        <end position="129"/>
    </location>
</feature>
<comment type="caution">
    <text evidence="8">The sequence shown here is derived from an EMBL/GenBank/DDBJ whole genome shotgun (WGS) entry which is preliminary data.</text>
</comment>
<evidence type="ECO:0000256" key="3">
    <source>
        <dbReference type="ARBA" id="ARBA00022692"/>
    </source>
</evidence>
<dbReference type="SUPFAM" id="SSF103481">
    <property type="entry name" value="Multidrug resistance efflux transporter EmrE"/>
    <property type="match status" value="2"/>
</dbReference>
<reference evidence="9" key="1">
    <citation type="journal article" date="2019" name="Int. J. Syst. Evol. Microbiol.">
        <title>The Global Catalogue of Microorganisms (GCM) 10K type strain sequencing project: providing services to taxonomists for standard genome sequencing and annotation.</title>
        <authorList>
            <consortium name="The Broad Institute Genomics Platform"/>
            <consortium name="The Broad Institute Genome Sequencing Center for Infectious Disease"/>
            <person name="Wu L."/>
            <person name="Ma J."/>
        </authorList>
    </citation>
    <scope>NUCLEOTIDE SEQUENCE [LARGE SCALE GENOMIC DNA]</scope>
    <source>
        <strain evidence="9">KCTC 52168</strain>
    </source>
</reference>
<feature type="domain" description="EamA" evidence="7">
    <location>
        <begin position="44"/>
        <end position="168"/>
    </location>
</feature>
<dbReference type="Pfam" id="PF00892">
    <property type="entry name" value="EamA"/>
    <property type="match status" value="2"/>
</dbReference>
<feature type="transmembrane region" description="Helical" evidence="6">
    <location>
        <begin position="186"/>
        <end position="205"/>
    </location>
</feature>
<keyword evidence="9" id="KW-1185">Reference proteome</keyword>
<evidence type="ECO:0000313" key="8">
    <source>
        <dbReference type="EMBL" id="MFC3147123.1"/>
    </source>
</evidence>
<feature type="domain" description="EamA" evidence="7">
    <location>
        <begin position="186"/>
        <end position="323"/>
    </location>
</feature>
<feature type="transmembrane region" description="Helical" evidence="6">
    <location>
        <begin position="307"/>
        <end position="326"/>
    </location>
</feature>
<evidence type="ECO:0000256" key="5">
    <source>
        <dbReference type="ARBA" id="ARBA00023136"/>
    </source>
</evidence>
<dbReference type="Proteomes" id="UP001595556">
    <property type="component" value="Unassembled WGS sequence"/>
</dbReference>
<dbReference type="EMBL" id="JBHRTI010000003">
    <property type="protein sequence ID" value="MFC3147123.1"/>
    <property type="molecule type" value="Genomic_DNA"/>
</dbReference>
<protein>
    <submittedName>
        <fullName evidence="8">DMT family transporter</fullName>
    </submittedName>
</protein>
<feature type="transmembrane region" description="Helical" evidence="6">
    <location>
        <begin position="135"/>
        <end position="153"/>
    </location>
</feature>
<evidence type="ECO:0000313" key="9">
    <source>
        <dbReference type="Proteomes" id="UP001595556"/>
    </source>
</evidence>
<feature type="transmembrane region" description="Helical" evidence="6">
    <location>
        <begin position="45"/>
        <end position="62"/>
    </location>
</feature>
<evidence type="ECO:0000256" key="4">
    <source>
        <dbReference type="ARBA" id="ARBA00022989"/>
    </source>
</evidence>
<feature type="transmembrane region" description="Helical" evidence="6">
    <location>
        <begin position="283"/>
        <end position="301"/>
    </location>
</feature>
<feature type="transmembrane region" description="Helical" evidence="6">
    <location>
        <begin position="217"/>
        <end position="239"/>
    </location>
</feature>
<name>A0ABV7GZN6_9BURK</name>
<feature type="transmembrane region" description="Helical" evidence="6">
    <location>
        <begin position="74"/>
        <end position="94"/>
    </location>
</feature>
<dbReference type="RefSeq" id="WP_377301882.1">
    <property type="nucleotide sequence ID" value="NZ_CP180191.1"/>
</dbReference>
<comment type="subcellular location">
    <subcellularLocation>
        <location evidence="1">Membrane</location>
        <topology evidence="1">Multi-pass membrane protein</topology>
    </subcellularLocation>
</comment>
<keyword evidence="5 6" id="KW-0472">Membrane</keyword>
<evidence type="ECO:0000256" key="1">
    <source>
        <dbReference type="ARBA" id="ARBA00004141"/>
    </source>
</evidence>
<evidence type="ECO:0000256" key="2">
    <source>
        <dbReference type="ARBA" id="ARBA00007362"/>
    </source>
</evidence>
<proteinExistence type="inferred from homology"/>
<keyword evidence="3 6" id="KW-0812">Transmembrane</keyword>
<accession>A0ABV7GZN6</accession>
<dbReference type="PANTHER" id="PTHR32322">
    <property type="entry name" value="INNER MEMBRANE TRANSPORTER"/>
    <property type="match status" value="1"/>
</dbReference>
<comment type="similarity">
    <text evidence="2">Belongs to the EamA transporter family.</text>
</comment>
<dbReference type="PANTHER" id="PTHR32322:SF2">
    <property type="entry name" value="EAMA DOMAIN-CONTAINING PROTEIN"/>
    <property type="match status" value="1"/>
</dbReference>
<keyword evidence="4 6" id="KW-1133">Transmembrane helix</keyword>
<sequence>MATQGTDYQPARQTAAALTTTDVVSGTEPVIAPTQSTAAGRAGSGLLLGLLGVMVFSLSLPMTRLANTELPPLFVAFGRMAGAGVLAAAIVLALKVRRPQGSEWRDVLWAALGVVVGFPLLSTLAVKFVNASHAGVINGLLPFFTALAAALLYRERLPRAFWLLCAVGTGLVCTFAWLAGGGTWNAGDALMLLAVLAAALGYAAGGVASRTLGAWQTICWALILSLPLSVPVAGGLMALQAPALTSAGLGAWSGFAYVTVMSQLVGFFAWYGGLARGGVARVGQIQLLQIFMTAAAAGLFFGEAIPWFLWVFAAAVVALIVLLRRFSALR</sequence>
<gene>
    <name evidence="8" type="ORF">ACFOEN_05640</name>
</gene>